<sequence length="112" mass="13381">MEHDIDFKDGIITYENLFWLFNNTNELIYKLEFEEDLLQVQFFNEKYILDVGWYSTTGKNGKFKVYVIKNYDWENPLFTKSNKKISGLIATIKQGIKCIYSHEHLLINRSKS</sequence>
<accession>A0A7Z9A4G6</accession>
<dbReference type="EMBL" id="LR134479">
    <property type="protein sequence ID" value="VEI22901.1"/>
    <property type="molecule type" value="Genomic_DNA"/>
</dbReference>
<evidence type="ECO:0000313" key="1">
    <source>
        <dbReference type="EMBL" id="VEI22901.1"/>
    </source>
</evidence>
<dbReference type="Proteomes" id="UP000282386">
    <property type="component" value="Chromosome"/>
</dbReference>
<protein>
    <submittedName>
        <fullName evidence="1">Uncharacterized protein</fullName>
    </submittedName>
</protein>
<dbReference type="AlphaFoldDB" id="A0A7Z9A4G6"/>
<reference evidence="1 2" key="1">
    <citation type="submission" date="2018-12" db="EMBL/GenBank/DDBJ databases">
        <authorList>
            <consortium name="Pathogen Informatics"/>
        </authorList>
    </citation>
    <scope>NUCLEOTIDE SEQUENCE [LARGE SCALE GENOMIC DNA]</scope>
    <source>
        <strain evidence="1 2">NCTC10207</strain>
    </source>
</reference>
<dbReference type="RefSeq" id="WP_126499953.1">
    <property type="nucleotide sequence ID" value="NZ_JAOVAK010000037.1"/>
</dbReference>
<name>A0A7Z9A4G6_9MICC</name>
<proteinExistence type="predicted"/>
<evidence type="ECO:0000313" key="2">
    <source>
        <dbReference type="Proteomes" id="UP000282386"/>
    </source>
</evidence>
<gene>
    <name evidence="1" type="ORF">NCTC10207_00995</name>
</gene>
<organism evidence="1 2">
    <name type="scientific">Rothia aeria</name>
    <dbReference type="NCBI Taxonomy" id="172042"/>
    <lineage>
        <taxon>Bacteria</taxon>
        <taxon>Bacillati</taxon>
        <taxon>Actinomycetota</taxon>
        <taxon>Actinomycetes</taxon>
        <taxon>Micrococcales</taxon>
        <taxon>Micrococcaceae</taxon>
        <taxon>Rothia</taxon>
    </lineage>
</organism>